<keyword evidence="10" id="KW-1185">Reference proteome</keyword>
<dbReference type="GO" id="GO:0046872">
    <property type="term" value="F:metal ion binding"/>
    <property type="evidence" value="ECO:0007669"/>
    <property type="project" value="UniProtKB-KW"/>
</dbReference>
<dbReference type="GO" id="GO:0047828">
    <property type="term" value="F:D-lyxose ketol-isomerase activity"/>
    <property type="evidence" value="ECO:0007669"/>
    <property type="project" value="UniProtKB-EC"/>
</dbReference>
<dbReference type="Gene3D" id="2.60.120.10">
    <property type="entry name" value="Jelly Rolls"/>
    <property type="match status" value="1"/>
</dbReference>
<evidence type="ECO:0000256" key="3">
    <source>
        <dbReference type="ARBA" id="ARBA00023211"/>
    </source>
</evidence>
<keyword evidence="2" id="KW-0479">Metal-binding</keyword>
<dbReference type="Proteomes" id="UP000256869">
    <property type="component" value="Unassembled WGS sequence"/>
</dbReference>
<accession>A0A3D9IL10</accession>
<evidence type="ECO:0000256" key="1">
    <source>
        <dbReference type="ARBA" id="ARBA00001936"/>
    </source>
</evidence>
<dbReference type="AlphaFoldDB" id="A0A3D9IL10"/>
<sequence>MALKRSEIRIVQARAERMLGEAGIVLTAEERAGIEVAGFGLDDLEEQGLELITYINTDRYCAKDLILFPRQTCPEHLHPPVGGDPGKMETFRCRTGQVFLYLDSLPDGPENSAEDIQAVIPERSRHYYTVFREVVLNPGEQYTIAPGTKHWFQAGPQGAVVSEFSSTSRDEFDIFTDPNIVRMPLIDEDE</sequence>
<reference evidence="9 10" key="1">
    <citation type="submission" date="2018-07" db="EMBL/GenBank/DDBJ databases">
        <title>Genomic Encyclopedia of Type Strains, Phase III (KMG-III): the genomes of soil and plant-associated and newly described type strains.</title>
        <authorList>
            <person name="Whitman W."/>
        </authorList>
    </citation>
    <scope>NUCLEOTIDE SEQUENCE [LARGE SCALE GENOMIC DNA]</scope>
    <source>
        <strain evidence="9 10">CECT 8236</strain>
    </source>
</reference>
<dbReference type="CDD" id="cd20308">
    <property type="entry name" value="cupin_YdaE"/>
    <property type="match status" value="1"/>
</dbReference>
<dbReference type="EMBL" id="QRDY01000005">
    <property type="protein sequence ID" value="RED61796.1"/>
    <property type="molecule type" value="Genomic_DNA"/>
</dbReference>
<proteinExistence type="inferred from homology"/>
<evidence type="ECO:0000256" key="6">
    <source>
        <dbReference type="ARBA" id="ARBA00044907"/>
    </source>
</evidence>
<protein>
    <recommendedName>
        <fullName evidence="8">D-lyxose ketol-isomerase</fullName>
        <ecNumber evidence="8">5.3.1.15</ecNumber>
    </recommendedName>
</protein>
<dbReference type="RefSeq" id="WP_115992820.1">
    <property type="nucleotide sequence ID" value="NZ_QRDY01000005.1"/>
</dbReference>
<gene>
    <name evidence="9" type="ORF">DFP95_105225</name>
</gene>
<dbReference type="OrthoDB" id="9781654at2"/>
<dbReference type="SUPFAM" id="SSF51182">
    <property type="entry name" value="RmlC-like cupins"/>
    <property type="match status" value="1"/>
</dbReference>
<comment type="caution">
    <text evidence="9">The sequence shown here is derived from an EMBL/GenBank/DDBJ whole genome shotgun (WGS) entry which is preliminary data.</text>
</comment>
<dbReference type="InterPro" id="IPR010864">
    <property type="entry name" value="D-lyxose_isomer"/>
</dbReference>
<evidence type="ECO:0000313" key="9">
    <source>
        <dbReference type="EMBL" id="RED61796.1"/>
    </source>
</evidence>
<comment type="catalytic activity">
    <reaction evidence="6">
        <text>D-lyxose = D-xylulose</text>
        <dbReference type="Rhea" id="RHEA:14201"/>
        <dbReference type="ChEBI" id="CHEBI:16789"/>
        <dbReference type="ChEBI" id="CHEBI:17140"/>
        <dbReference type="EC" id="5.3.1.15"/>
    </reaction>
</comment>
<evidence type="ECO:0000256" key="5">
    <source>
        <dbReference type="ARBA" id="ARBA00023277"/>
    </source>
</evidence>
<name>A0A3D9IL10_9BACL</name>
<dbReference type="Pfam" id="PF07385">
    <property type="entry name" value="Lyx_isomer"/>
    <property type="match status" value="1"/>
</dbReference>
<evidence type="ECO:0000256" key="2">
    <source>
        <dbReference type="ARBA" id="ARBA00022723"/>
    </source>
</evidence>
<keyword evidence="5" id="KW-0119">Carbohydrate metabolism</keyword>
<comment type="similarity">
    <text evidence="7">Belongs to the D-lyxose ketol-isomerase family.</text>
</comment>
<dbReference type="InterPro" id="IPR011051">
    <property type="entry name" value="RmlC_Cupin_sf"/>
</dbReference>
<keyword evidence="3" id="KW-0464">Manganese</keyword>
<evidence type="ECO:0000256" key="4">
    <source>
        <dbReference type="ARBA" id="ARBA00023235"/>
    </source>
</evidence>
<dbReference type="EC" id="5.3.1.15" evidence="8"/>
<organism evidence="9 10">
    <name type="scientific">Cohnella lupini</name>
    <dbReference type="NCBI Taxonomy" id="1294267"/>
    <lineage>
        <taxon>Bacteria</taxon>
        <taxon>Bacillati</taxon>
        <taxon>Bacillota</taxon>
        <taxon>Bacilli</taxon>
        <taxon>Bacillales</taxon>
        <taxon>Paenibacillaceae</taxon>
        <taxon>Cohnella</taxon>
    </lineage>
</organism>
<keyword evidence="4 9" id="KW-0413">Isomerase</keyword>
<evidence type="ECO:0000313" key="10">
    <source>
        <dbReference type="Proteomes" id="UP000256869"/>
    </source>
</evidence>
<dbReference type="InterPro" id="IPR014710">
    <property type="entry name" value="RmlC-like_jellyroll"/>
</dbReference>
<comment type="cofactor">
    <cofactor evidence="1">
        <name>Mn(2+)</name>
        <dbReference type="ChEBI" id="CHEBI:29035"/>
    </cofactor>
</comment>
<evidence type="ECO:0000256" key="8">
    <source>
        <dbReference type="ARBA" id="ARBA00044972"/>
    </source>
</evidence>
<evidence type="ECO:0000256" key="7">
    <source>
        <dbReference type="ARBA" id="ARBA00044951"/>
    </source>
</evidence>